<accession>A0ABY8J4P9</accession>
<dbReference type="Proteomes" id="UP001221597">
    <property type="component" value="Chromosome"/>
</dbReference>
<gene>
    <name evidence="2" type="ORF">P9989_08670</name>
</gene>
<proteinExistence type="predicted"/>
<keyword evidence="3" id="KW-1185">Reference proteome</keyword>
<organism evidence="2 3">
    <name type="scientific">Halobacillus naozhouensis</name>
    <dbReference type="NCBI Taxonomy" id="554880"/>
    <lineage>
        <taxon>Bacteria</taxon>
        <taxon>Bacillati</taxon>
        <taxon>Bacillota</taxon>
        <taxon>Bacilli</taxon>
        <taxon>Bacillales</taxon>
        <taxon>Bacillaceae</taxon>
        <taxon>Halobacillus</taxon>
    </lineage>
</organism>
<feature type="transmembrane region" description="Helical" evidence="1">
    <location>
        <begin position="35"/>
        <end position="68"/>
    </location>
</feature>
<keyword evidence="1" id="KW-0472">Membrane</keyword>
<evidence type="ECO:0000313" key="2">
    <source>
        <dbReference type="EMBL" id="WFT76419.1"/>
    </source>
</evidence>
<protein>
    <submittedName>
        <fullName evidence="2">Uncharacterized protein</fullName>
    </submittedName>
</protein>
<evidence type="ECO:0000256" key="1">
    <source>
        <dbReference type="SAM" id="Phobius"/>
    </source>
</evidence>
<keyword evidence="1" id="KW-1133">Transmembrane helix</keyword>
<dbReference type="RefSeq" id="WP_283078373.1">
    <property type="nucleotide sequence ID" value="NZ_CP121671.1"/>
</dbReference>
<reference evidence="2 3" key="1">
    <citation type="submission" date="2023-04" db="EMBL/GenBank/DDBJ databases">
        <title>Genome sequence of Halobacillus naozhouensis KACC 21980.</title>
        <authorList>
            <person name="Kim S."/>
            <person name="Heo J."/>
            <person name="Kwon S.-W."/>
        </authorList>
    </citation>
    <scope>NUCLEOTIDE SEQUENCE [LARGE SCALE GENOMIC DNA]</scope>
    <source>
        <strain evidence="2 3">KCTC 13234</strain>
    </source>
</reference>
<feature type="transmembrane region" description="Helical" evidence="1">
    <location>
        <begin position="7"/>
        <end position="29"/>
    </location>
</feature>
<evidence type="ECO:0000313" key="3">
    <source>
        <dbReference type="Proteomes" id="UP001221597"/>
    </source>
</evidence>
<keyword evidence="1" id="KW-0812">Transmembrane</keyword>
<dbReference type="EMBL" id="CP121671">
    <property type="protein sequence ID" value="WFT76419.1"/>
    <property type="molecule type" value="Genomic_DNA"/>
</dbReference>
<name>A0ABY8J4P9_9BACI</name>
<sequence>MAWMQEIVWLSPVLLGIFAVSMFGSYLAFKQKSYRMLLIAGILHLVISPFFAYSFGPFMFAIGILEFYMGAINKKKSKEVVRL</sequence>